<sequence length="79" mass="8697">MKRTRSGKGAAVVTGASECHVRAPTTSLSRPARHDQLVTTCHPAEPVGDRPVMRHTPVGRDHTAIYCTLRDMMPRRGSY</sequence>
<dbReference type="EMBL" id="OW152815">
    <property type="protein sequence ID" value="CAH2062759.1"/>
    <property type="molecule type" value="Genomic_DNA"/>
</dbReference>
<keyword evidence="2" id="KW-1185">Reference proteome</keyword>
<protein>
    <submittedName>
        <fullName evidence="1">Uncharacterized protein</fullName>
    </submittedName>
</protein>
<gene>
    <name evidence="1" type="ORF">IPOD504_LOCUS12160</name>
</gene>
<feature type="non-terminal residue" evidence="1">
    <location>
        <position position="79"/>
    </location>
</feature>
<reference evidence="1" key="1">
    <citation type="submission" date="2022-03" db="EMBL/GenBank/DDBJ databases">
        <authorList>
            <person name="Martin H S."/>
        </authorList>
    </citation>
    <scope>NUCLEOTIDE SEQUENCE</scope>
</reference>
<accession>A0ABN8ISF8</accession>
<dbReference type="Proteomes" id="UP000837857">
    <property type="component" value="Chromosome 3"/>
</dbReference>
<organism evidence="1 2">
    <name type="scientific">Iphiclides podalirius</name>
    <name type="common">scarce swallowtail</name>
    <dbReference type="NCBI Taxonomy" id="110791"/>
    <lineage>
        <taxon>Eukaryota</taxon>
        <taxon>Metazoa</taxon>
        <taxon>Ecdysozoa</taxon>
        <taxon>Arthropoda</taxon>
        <taxon>Hexapoda</taxon>
        <taxon>Insecta</taxon>
        <taxon>Pterygota</taxon>
        <taxon>Neoptera</taxon>
        <taxon>Endopterygota</taxon>
        <taxon>Lepidoptera</taxon>
        <taxon>Glossata</taxon>
        <taxon>Ditrysia</taxon>
        <taxon>Papilionoidea</taxon>
        <taxon>Papilionidae</taxon>
        <taxon>Papilioninae</taxon>
        <taxon>Iphiclides</taxon>
    </lineage>
</organism>
<proteinExistence type="predicted"/>
<evidence type="ECO:0000313" key="2">
    <source>
        <dbReference type="Proteomes" id="UP000837857"/>
    </source>
</evidence>
<evidence type="ECO:0000313" key="1">
    <source>
        <dbReference type="EMBL" id="CAH2062759.1"/>
    </source>
</evidence>
<name>A0ABN8ISF8_9NEOP</name>